<reference evidence="1" key="1">
    <citation type="submission" date="2012-09" db="EMBL/GenBank/DDBJ databases">
        <title>Metagenomic Characterization of a Microbial Community in Wastewater Detects High Levels of Antibiotic Resistance.</title>
        <authorList>
            <person name="Abrams M."/>
            <person name="Caldwell A."/>
            <person name="Vandaei E."/>
            <person name="Lee W."/>
            <person name="Perrott J."/>
            <person name="Khan S.Y."/>
            <person name="Ta J."/>
            <person name="Romero D."/>
            <person name="Nguyen V."/>
            <person name="Pourmand N."/>
            <person name="Ouverney C.C."/>
        </authorList>
    </citation>
    <scope>NUCLEOTIDE SEQUENCE</scope>
</reference>
<evidence type="ECO:0000313" key="1">
    <source>
        <dbReference type="EMBL" id="AGC70950.1"/>
    </source>
</evidence>
<sequence>MPLVVFKTTMVSISLAIKDPLAISLIVFKTPQVEISCY</sequence>
<organism evidence="1">
    <name type="scientific">uncultured bacterium A1Q1_fos_660</name>
    <dbReference type="NCBI Taxonomy" id="1256588"/>
    <lineage>
        <taxon>Bacteria</taxon>
        <taxon>environmental samples</taxon>
    </lineage>
</organism>
<protein>
    <submittedName>
        <fullName evidence="1">Uncharacterized protein</fullName>
    </submittedName>
</protein>
<proteinExistence type="predicted"/>
<accession>L7VXS4</accession>
<dbReference type="EMBL" id="JX649858">
    <property type="protein sequence ID" value="AGC70950.1"/>
    <property type="molecule type" value="Genomic_DNA"/>
</dbReference>
<dbReference type="AlphaFoldDB" id="L7VXS4"/>
<name>L7VXS4_9BACT</name>